<feature type="domain" description="DUF551" evidence="1">
    <location>
        <begin position="3"/>
        <end position="65"/>
    </location>
</feature>
<dbReference type="RefSeq" id="WP_187536886.1">
    <property type="nucleotide sequence ID" value="NZ_JACRTL010000011.1"/>
</dbReference>
<gene>
    <name evidence="2" type="ORF">H8702_13285</name>
</gene>
<evidence type="ECO:0000313" key="3">
    <source>
        <dbReference type="Proteomes" id="UP000632659"/>
    </source>
</evidence>
<dbReference type="EMBL" id="JACRTL010000011">
    <property type="protein sequence ID" value="MBC8612065.1"/>
    <property type="molecule type" value="Genomic_DNA"/>
</dbReference>
<reference evidence="2" key="1">
    <citation type="submission" date="2020-08" db="EMBL/GenBank/DDBJ databases">
        <title>Genome public.</title>
        <authorList>
            <person name="Liu C."/>
            <person name="Sun Q."/>
        </authorList>
    </citation>
    <scope>NUCLEOTIDE SEQUENCE</scope>
    <source>
        <strain evidence="2">NSJ-15</strain>
    </source>
</reference>
<dbReference type="InterPro" id="IPR007539">
    <property type="entry name" value="DUF551"/>
</dbReference>
<evidence type="ECO:0000259" key="1">
    <source>
        <dbReference type="Pfam" id="PF04448"/>
    </source>
</evidence>
<name>A0A8J6PM04_9FIRM</name>
<evidence type="ECO:0000313" key="2">
    <source>
        <dbReference type="EMBL" id="MBC8612065.1"/>
    </source>
</evidence>
<organism evidence="2 3">
    <name type="scientific">Massiliimalia timonensis</name>
    <dbReference type="NCBI Taxonomy" id="1987501"/>
    <lineage>
        <taxon>Bacteria</taxon>
        <taxon>Bacillati</taxon>
        <taxon>Bacillota</taxon>
        <taxon>Clostridia</taxon>
        <taxon>Eubacteriales</taxon>
        <taxon>Oscillospiraceae</taxon>
        <taxon>Massiliimalia</taxon>
    </lineage>
</organism>
<dbReference type="AlphaFoldDB" id="A0A8J6PM04"/>
<keyword evidence="3" id="KW-1185">Reference proteome</keyword>
<sequence length="67" mass="7839">MREWISVKDRLPEPFISVLCYMPGEQPFPTVHEGFVSNNGIWHSNYFNREPGEVTHWMPLPQPPEEG</sequence>
<dbReference type="Proteomes" id="UP000632659">
    <property type="component" value="Unassembled WGS sequence"/>
</dbReference>
<accession>A0A8J6PM04</accession>
<proteinExistence type="predicted"/>
<comment type="caution">
    <text evidence="2">The sequence shown here is derived from an EMBL/GenBank/DDBJ whole genome shotgun (WGS) entry which is preliminary data.</text>
</comment>
<dbReference type="Pfam" id="PF04448">
    <property type="entry name" value="DUF551"/>
    <property type="match status" value="1"/>
</dbReference>
<protein>
    <submittedName>
        <fullName evidence="2">DUF551 domain-containing protein</fullName>
    </submittedName>
</protein>